<dbReference type="SUPFAM" id="SSF46785">
    <property type="entry name" value="Winged helix' DNA-binding domain"/>
    <property type="match status" value="1"/>
</dbReference>
<keyword evidence="6" id="KW-1185">Reference proteome</keyword>
<evidence type="ECO:0000256" key="3">
    <source>
        <dbReference type="ARBA" id="ARBA00023163"/>
    </source>
</evidence>
<dbReference type="PANTHER" id="PTHR42756">
    <property type="entry name" value="TRANSCRIPTIONAL REGULATOR, MARR"/>
    <property type="match status" value="1"/>
</dbReference>
<dbReference type="Proteomes" id="UP000830835">
    <property type="component" value="Unassembled WGS sequence"/>
</dbReference>
<comment type="caution">
    <text evidence="5">The sequence shown here is derived from an EMBL/GenBank/DDBJ whole genome shotgun (WGS) entry which is preliminary data.</text>
</comment>
<feature type="domain" description="HTH marR-type" evidence="4">
    <location>
        <begin position="19"/>
        <end position="151"/>
    </location>
</feature>
<accession>A0ABT0C8Q5</accession>
<dbReference type="InterPro" id="IPR036390">
    <property type="entry name" value="WH_DNA-bd_sf"/>
</dbReference>
<dbReference type="RefSeq" id="WP_425244357.1">
    <property type="nucleotide sequence ID" value="NZ_JAFIRA010000007.1"/>
</dbReference>
<dbReference type="PRINTS" id="PR00598">
    <property type="entry name" value="HTHMARR"/>
</dbReference>
<dbReference type="InterPro" id="IPR023187">
    <property type="entry name" value="Tscrpt_reg_MarR-type_CS"/>
</dbReference>
<dbReference type="Pfam" id="PF01047">
    <property type="entry name" value="MarR"/>
    <property type="match status" value="1"/>
</dbReference>
<evidence type="ECO:0000313" key="5">
    <source>
        <dbReference type="EMBL" id="MCJ2542177.1"/>
    </source>
</evidence>
<evidence type="ECO:0000256" key="2">
    <source>
        <dbReference type="ARBA" id="ARBA00023125"/>
    </source>
</evidence>
<keyword evidence="3" id="KW-0804">Transcription</keyword>
<dbReference type="Gene3D" id="1.10.10.10">
    <property type="entry name" value="Winged helix-like DNA-binding domain superfamily/Winged helix DNA-binding domain"/>
    <property type="match status" value="1"/>
</dbReference>
<evidence type="ECO:0000256" key="1">
    <source>
        <dbReference type="ARBA" id="ARBA00023015"/>
    </source>
</evidence>
<dbReference type="PANTHER" id="PTHR42756:SF1">
    <property type="entry name" value="TRANSCRIPTIONAL REPRESSOR OF EMRAB OPERON"/>
    <property type="match status" value="1"/>
</dbReference>
<gene>
    <name evidence="5" type="ORF">JX360_04535</name>
</gene>
<evidence type="ECO:0000259" key="4">
    <source>
        <dbReference type="PROSITE" id="PS50995"/>
    </source>
</evidence>
<keyword evidence="2" id="KW-0238">DNA-binding</keyword>
<dbReference type="SMART" id="SM00347">
    <property type="entry name" value="HTH_MARR"/>
    <property type="match status" value="1"/>
</dbReference>
<dbReference type="PROSITE" id="PS50995">
    <property type="entry name" value="HTH_MARR_2"/>
    <property type="match status" value="1"/>
</dbReference>
<dbReference type="EMBL" id="JAFIRA010000007">
    <property type="protein sequence ID" value="MCJ2542177.1"/>
    <property type="molecule type" value="Genomic_DNA"/>
</dbReference>
<dbReference type="PROSITE" id="PS01117">
    <property type="entry name" value="HTH_MARR_1"/>
    <property type="match status" value="1"/>
</dbReference>
<dbReference type="InterPro" id="IPR000835">
    <property type="entry name" value="HTH_MarR-typ"/>
</dbReference>
<dbReference type="InterPro" id="IPR036388">
    <property type="entry name" value="WH-like_DNA-bd_sf"/>
</dbReference>
<reference evidence="5" key="1">
    <citation type="submission" date="2021-02" db="EMBL/GenBank/DDBJ databases">
        <title>The CRISPR/cas machinery reduction and long-range gene transfer in the hot spring cyanobacterium Synechococcus.</title>
        <authorList>
            <person name="Dvorak P."/>
            <person name="Jahodarova E."/>
            <person name="Hasler P."/>
            <person name="Poulickova A."/>
        </authorList>
    </citation>
    <scope>NUCLEOTIDE SEQUENCE</scope>
    <source>
        <strain evidence="5">Rupite</strain>
    </source>
</reference>
<name>A0ABT0C8Q5_THEVL</name>
<sequence length="162" mass="18953">MVKSEKQAFLERWHDILAPNSLGYRIRLLSQLVRRQFQSHLEPFGLTPSHWVVLCCLWEEDGIPTSTICERLQQLGGTMTGVLDGMEKRDLIRRQRDPQDRRIWRVYLTPAGEKLKEVLPPLIWELRDHTYGCFTPEERDTFSQLVDRLIAHLSQLSDEAAL</sequence>
<protein>
    <submittedName>
        <fullName evidence="5">Winged helix-turn-helix transcriptional regulator</fullName>
    </submittedName>
</protein>
<keyword evidence="1" id="KW-0805">Transcription regulation</keyword>
<proteinExistence type="predicted"/>
<organism evidence="5 6">
    <name type="scientific">Thermostichus vulcanus str. 'Rupite'</name>
    <dbReference type="NCBI Taxonomy" id="2813851"/>
    <lineage>
        <taxon>Bacteria</taxon>
        <taxon>Bacillati</taxon>
        <taxon>Cyanobacteriota</taxon>
        <taxon>Cyanophyceae</taxon>
        <taxon>Thermostichales</taxon>
        <taxon>Thermostichaceae</taxon>
        <taxon>Thermostichus</taxon>
    </lineage>
</organism>
<evidence type="ECO:0000313" key="6">
    <source>
        <dbReference type="Proteomes" id="UP000830835"/>
    </source>
</evidence>